<sequence length="82" mass="9929">MWNQSTHLSAEISFRVISRSNMKLEGFFFFFKFQKYMSFVEKCVQGSRWSRIKRRLKYVTGSSGDMKWSRVDESMYREMTSL</sequence>
<dbReference type="EMBL" id="KQ416957">
    <property type="protein sequence ID" value="KOF94431.1"/>
    <property type="molecule type" value="Genomic_DNA"/>
</dbReference>
<protein>
    <submittedName>
        <fullName evidence="1">Uncharacterized protein</fullName>
    </submittedName>
</protein>
<accession>A0A0L8HZ18</accession>
<proteinExistence type="predicted"/>
<dbReference type="AlphaFoldDB" id="A0A0L8HZ18"/>
<gene>
    <name evidence="1" type="ORF">OCBIM_22001727mg</name>
</gene>
<name>A0A0L8HZ18_OCTBM</name>
<reference evidence="1" key="1">
    <citation type="submission" date="2015-07" db="EMBL/GenBank/DDBJ databases">
        <title>MeaNS - Measles Nucleotide Surveillance Program.</title>
        <authorList>
            <person name="Tran T."/>
            <person name="Druce J."/>
        </authorList>
    </citation>
    <scope>NUCLEOTIDE SEQUENCE</scope>
    <source>
        <strain evidence="1">UCB-OBI-ISO-001</strain>
        <tissue evidence="1">Gonad</tissue>
    </source>
</reference>
<organism evidence="1">
    <name type="scientific">Octopus bimaculoides</name>
    <name type="common">California two-spotted octopus</name>
    <dbReference type="NCBI Taxonomy" id="37653"/>
    <lineage>
        <taxon>Eukaryota</taxon>
        <taxon>Metazoa</taxon>
        <taxon>Spiralia</taxon>
        <taxon>Lophotrochozoa</taxon>
        <taxon>Mollusca</taxon>
        <taxon>Cephalopoda</taxon>
        <taxon>Coleoidea</taxon>
        <taxon>Octopodiformes</taxon>
        <taxon>Octopoda</taxon>
        <taxon>Incirrata</taxon>
        <taxon>Octopodidae</taxon>
        <taxon>Octopus</taxon>
    </lineage>
</organism>
<evidence type="ECO:0000313" key="1">
    <source>
        <dbReference type="EMBL" id="KOF94431.1"/>
    </source>
</evidence>